<keyword evidence="3" id="KW-1185">Reference proteome</keyword>
<dbReference type="PANTHER" id="PTHR48258:SF8">
    <property type="entry name" value="DUF4216 DOMAIN-CONTAINING PROTEIN"/>
    <property type="match status" value="1"/>
</dbReference>
<dbReference type="Pfam" id="PF13960">
    <property type="entry name" value="DUF4218"/>
    <property type="match status" value="1"/>
</dbReference>
<accession>A0A5N6NGP7</accession>
<feature type="domain" description="DUF4218" evidence="1">
    <location>
        <begin position="290"/>
        <end position="398"/>
    </location>
</feature>
<reference evidence="2 3" key="1">
    <citation type="submission" date="2019-05" db="EMBL/GenBank/DDBJ databases">
        <title>Mikania micrantha, genome provides insights into the molecular mechanism of rapid growth.</title>
        <authorList>
            <person name="Liu B."/>
        </authorList>
    </citation>
    <scope>NUCLEOTIDE SEQUENCE [LARGE SCALE GENOMIC DNA]</scope>
    <source>
        <strain evidence="2">NLD-2019</strain>
        <tissue evidence="2">Leaf</tissue>
    </source>
</reference>
<gene>
    <name evidence="2" type="ORF">E3N88_20305</name>
</gene>
<evidence type="ECO:0000313" key="2">
    <source>
        <dbReference type="EMBL" id="KAD4888232.1"/>
    </source>
</evidence>
<evidence type="ECO:0000313" key="3">
    <source>
        <dbReference type="Proteomes" id="UP000326396"/>
    </source>
</evidence>
<dbReference type="OrthoDB" id="1087172at2759"/>
<proteinExistence type="predicted"/>
<protein>
    <recommendedName>
        <fullName evidence="1">DUF4218 domain-containing protein</fullName>
    </recommendedName>
</protein>
<dbReference type="InterPro" id="IPR004242">
    <property type="entry name" value="Transposase_21"/>
</dbReference>
<dbReference type="InterPro" id="IPR025452">
    <property type="entry name" value="DUF4218"/>
</dbReference>
<dbReference type="AlphaFoldDB" id="A0A5N6NGP7"/>
<dbReference type="EMBL" id="SZYD01000011">
    <property type="protein sequence ID" value="KAD4888232.1"/>
    <property type="molecule type" value="Genomic_DNA"/>
</dbReference>
<sequence length="471" mass="54209">MSIAHSTWPVVLVNYNLPPWMSLKQEYFLLSLLIPGPKSPGNNIDVYLQPLVEELKEIWINGLETYDKYSDESFEMHAALMWTISDFPAYSMLSGWKTKGNFACPCCNHVTISLYLTHSKKMCYMDHRRFLDAQHPYRRNKNAFNGKIEERVSPKPISGVDALRTLLDISGKSKDHPKARFDILELGIKERLQPILSEDGKHVIIQKAGFSMSSKEKVNFCRVLKETKLPYGCSSNIARCVHSSEKKFSGYKSHDAHIFLHYLLQVAVRKSLPKHVAIPLIRLGVFLRSLCSKVIRPEDLDILQLEITETLCEFEKIFLPNFFDVMVHLHIHLVNEVKLGGPVQYRWMFFMERYLCKLKSNVRNKSRPEGFIAEGYLIEECLTFCSRYMHGVNESVNNSVEDNDDLVDRLSYIAQANEQETCLSREDIPPLIVEASTKLAAADVIDKDNGDDSDYDDTLWDWMHADEDDDN</sequence>
<dbReference type="Proteomes" id="UP000326396">
    <property type="component" value="Linkage Group LG19"/>
</dbReference>
<comment type="caution">
    <text evidence="2">The sequence shown here is derived from an EMBL/GenBank/DDBJ whole genome shotgun (WGS) entry which is preliminary data.</text>
</comment>
<dbReference type="Pfam" id="PF02992">
    <property type="entry name" value="Transposase_21"/>
    <property type="match status" value="1"/>
</dbReference>
<organism evidence="2 3">
    <name type="scientific">Mikania micrantha</name>
    <name type="common">bitter vine</name>
    <dbReference type="NCBI Taxonomy" id="192012"/>
    <lineage>
        <taxon>Eukaryota</taxon>
        <taxon>Viridiplantae</taxon>
        <taxon>Streptophyta</taxon>
        <taxon>Embryophyta</taxon>
        <taxon>Tracheophyta</taxon>
        <taxon>Spermatophyta</taxon>
        <taxon>Magnoliopsida</taxon>
        <taxon>eudicotyledons</taxon>
        <taxon>Gunneridae</taxon>
        <taxon>Pentapetalae</taxon>
        <taxon>asterids</taxon>
        <taxon>campanulids</taxon>
        <taxon>Asterales</taxon>
        <taxon>Asteraceae</taxon>
        <taxon>Asteroideae</taxon>
        <taxon>Heliantheae alliance</taxon>
        <taxon>Eupatorieae</taxon>
        <taxon>Mikania</taxon>
    </lineage>
</organism>
<evidence type="ECO:0000259" key="1">
    <source>
        <dbReference type="Pfam" id="PF13960"/>
    </source>
</evidence>
<name>A0A5N6NGP7_9ASTR</name>
<dbReference type="PANTHER" id="PTHR48258">
    <property type="entry name" value="DUF4218 DOMAIN-CONTAINING PROTEIN-RELATED"/>
    <property type="match status" value="1"/>
</dbReference>